<proteinExistence type="predicted"/>
<feature type="transmembrane region" description="Helical" evidence="2">
    <location>
        <begin position="380"/>
        <end position="398"/>
    </location>
</feature>
<keyword evidence="4" id="KW-1185">Reference proteome</keyword>
<feature type="compositionally biased region" description="Pro residues" evidence="1">
    <location>
        <begin position="1"/>
        <end position="10"/>
    </location>
</feature>
<dbReference type="EMBL" id="VCGU01000008">
    <property type="protein sequence ID" value="TRY72046.1"/>
    <property type="molecule type" value="Genomic_DNA"/>
</dbReference>
<feature type="transmembrane region" description="Helical" evidence="2">
    <location>
        <begin position="220"/>
        <end position="240"/>
    </location>
</feature>
<gene>
    <name evidence="3" type="ORF">TCAL_10866</name>
</gene>
<feature type="region of interest" description="Disordered" evidence="1">
    <location>
        <begin position="1"/>
        <end position="40"/>
    </location>
</feature>
<dbReference type="InterPro" id="IPR037185">
    <property type="entry name" value="EmrE-like"/>
</dbReference>
<keyword evidence="2" id="KW-0812">Transmembrane</keyword>
<evidence type="ECO:0000313" key="3">
    <source>
        <dbReference type="EMBL" id="TRY72046.1"/>
    </source>
</evidence>
<keyword evidence="2" id="KW-0472">Membrane</keyword>
<comment type="caution">
    <text evidence="3">The sequence shown here is derived from an EMBL/GenBank/DDBJ whole genome shotgun (WGS) entry which is preliminary data.</text>
</comment>
<feature type="transmembrane region" description="Helical" evidence="2">
    <location>
        <begin position="161"/>
        <end position="182"/>
    </location>
</feature>
<accession>A0A553P2X4</accession>
<feature type="region of interest" description="Disordered" evidence="1">
    <location>
        <begin position="600"/>
        <end position="624"/>
    </location>
</feature>
<reference evidence="3 4" key="1">
    <citation type="journal article" date="2018" name="Nat. Ecol. Evol.">
        <title>Genomic signatures of mitonuclear coevolution across populations of Tigriopus californicus.</title>
        <authorList>
            <person name="Barreto F.S."/>
            <person name="Watson E.T."/>
            <person name="Lima T.G."/>
            <person name="Willett C.S."/>
            <person name="Edmands S."/>
            <person name="Li W."/>
            <person name="Burton R.S."/>
        </authorList>
    </citation>
    <scope>NUCLEOTIDE SEQUENCE [LARGE SCALE GENOMIC DNA]</scope>
    <source>
        <strain evidence="3 4">San Diego</strain>
    </source>
</reference>
<feature type="transmembrane region" description="Helical" evidence="2">
    <location>
        <begin position="324"/>
        <end position="343"/>
    </location>
</feature>
<dbReference type="Proteomes" id="UP000318571">
    <property type="component" value="Chromosome 7"/>
</dbReference>
<feature type="transmembrane region" description="Helical" evidence="2">
    <location>
        <begin position="531"/>
        <end position="551"/>
    </location>
</feature>
<dbReference type="AlphaFoldDB" id="A0A553P2X4"/>
<sequence length="624" mass="68701">MMPLVTPPPSRVARQLSRTSVTRSSSHRYHYEPELSSTNSLGGMAYPHSLLAPSPSMEAVFDTLILASERDRKASMMNNKLFVNGRQKSSRSLLGRHKDSNSSVNSSLLLRSHSMYRQPSCQGLGGKQPNLTHSSSSPQEKWKSFTSCVSAKLCSIPLKKLFFGIILMSLVTGSWVGATHLLKSTYTSLHEEIIFGLTNHSWEGPTNLTTRHHLHYTFDAPLFTTWFCSMGTIFFLPFYLSCQMCCRGNPGISNQTMDTHSKDGNVRARTTPKIGRNGVAMSGANSGNMADGATILRPKRVGVAIILKESIQNLREKGFTFGKFVGRCSLFSLLWMLTNYLYIYSLRILGCTEVMALFATNICFIYLLSWVVLHEQFVGIRIVAVILGNTGIALLAYMDGINQTPTLGAVVLAAAASAGSAIYRVLFKRVMGEVTFCQVAIFFSMIGLCTTTLFWPLMLTLALTGVGKAIKWAISPGKNLNKSELLSGVIIFSETLDWDNLPWFPLIGSLVLSLVANLLANFGIVVTYETFITLGLILAVPACAALDIHWYGATFDGMKLAGIVMICLGFLIVLFPSNWPNCIHSIIRLGRRGQKNREMGRKPLPDLRTGHLGSRLRSPSGRVK</sequence>
<keyword evidence="2" id="KW-1133">Transmembrane helix</keyword>
<feature type="transmembrane region" description="Helical" evidence="2">
    <location>
        <begin position="503"/>
        <end position="524"/>
    </location>
</feature>
<feature type="compositionally biased region" description="Basic and acidic residues" evidence="1">
    <location>
        <begin position="600"/>
        <end position="609"/>
    </location>
</feature>
<evidence type="ECO:0000256" key="2">
    <source>
        <dbReference type="SAM" id="Phobius"/>
    </source>
</evidence>
<name>A0A553P2X4_TIGCA</name>
<dbReference type="PANTHER" id="PTHR19346:SF4">
    <property type="entry name" value="SUGAR PHOSPHATE TRANSPORTER DOMAIN-CONTAINING PROTEIN"/>
    <property type="match status" value="1"/>
</dbReference>
<feature type="transmembrane region" description="Helical" evidence="2">
    <location>
        <begin position="404"/>
        <end position="427"/>
    </location>
</feature>
<organism evidence="3 4">
    <name type="scientific">Tigriopus californicus</name>
    <name type="common">Marine copepod</name>
    <dbReference type="NCBI Taxonomy" id="6832"/>
    <lineage>
        <taxon>Eukaryota</taxon>
        <taxon>Metazoa</taxon>
        <taxon>Ecdysozoa</taxon>
        <taxon>Arthropoda</taxon>
        <taxon>Crustacea</taxon>
        <taxon>Multicrustacea</taxon>
        <taxon>Hexanauplia</taxon>
        <taxon>Copepoda</taxon>
        <taxon>Harpacticoida</taxon>
        <taxon>Harpacticidae</taxon>
        <taxon>Tigriopus</taxon>
    </lineage>
</organism>
<evidence type="ECO:0000256" key="1">
    <source>
        <dbReference type="SAM" id="MobiDB-lite"/>
    </source>
</evidence>
<protein>
    <recommendedName>
        <fullName evidence="5">EamA domain-containing protein</fullName>
    </recommendedName>
</protein>
<evidence type="ECO:0000313" key="4">
    <source>
        <dbReference type="Proteomes" id="UP000318571"/>
    </source>
</evidence>
<feature type="transmembrane region" description="Helical" evidence="2">
    <location>
        <begin position="355"/>
        <end position="373"/>
    </location>
</feature>
<dbReference type="PANTHER" id="PTHR19346">
    <property type="entry name" value="SUGAR PHOSPHATE TRANSPORTER DOMAIN-CONTAINING PROTEIN"/>
    <property type="match status" value="1"/>
</dbReference>
<feature type="transmembrane region" description="Helical" evidence="2">
    <location>
        <begin position="557"/>
        <end position="575"/>
    </location>
</feature>
<feature type="transmembrane region" description="Helical" evidence="2">
    <location>
        <begin position="439"/>
        <end position="458"/>
    </location>
</feature>
<dbReference type="SUPFAM" id="SSF103481">
    <property type="entry name" value="Multidrug resistance efflux transporter EmrE"/>
    <property type="match status" value="1"/>
</dbReference>
<evidence type="ECO:0008006" key="5">
    <source>
        <dbReference type="Google" id="ProtNLM"/>
    </source>
</evidence>
<dbReference type="InterPro" id="IPR026505">
    <property type="entry name" value="Solute_c_fam_35_mem_F3/F4"/>
</dbReference>